<feature type="region of interest" description="Disordered" evidence="1">
    <location>
        <begin position="18"/>
        <end position="39"/>
    </location>
</feature>
<comment type="caution">
    <text evidence="2">The sequence shown here is derived from an EMBL/GenBank/DDBJ whole genome shotgun (WGS) entry which is preliminary data.</text>
</comment>
<sequence length="39" mass="4350">MRATVGSVAISGHLTRLLRRFAPRNDDSATQQRPNSLKQ</sequence>
<evidence type="ECO:0000313" key="3">
    <source>
        <dbReference type="Proteomes" id="UP000033475"/>
    </source>
</evidence>
<accession>A0A0F3MTM5</accession>
<reference evidence="2 3" key="1">
    <citation type="submission" date="2015-01" db="EMBL/GenBank/DDBJ databases">
        <title>Genome Sequencing of Rickettsiales.</title>
        <authorList>
            <person name="Daugherty S.C."/>
            <person name="Su Q."/>
            <person name="Abolude K."/>
            <person name="Beier-Sexton M."/>
            <person name="Carlyon J.A."/>
            <person name="Carter R."/>
            <person name="Day N.P."/>
            <person name="Dumler S.J."/>
            <person name="Dyachenko V."/>
            <person name="Godinez A."/>
            <person name="Kurtti T.J."/>
            <person name="Lichay M."/>
            <person name="Mullins K.E."/>
            <person name="Ott S."/>
            <person name="Pappas-Brown V."/>
            <person name="Paris D.H."/>
            <person name="Patel P."/>
            <person name="Richards A.L."/>
            <person name="Sadzewicz L."/>
            <person name="Sears K."/>
            <person name="Seidman D."/>
            <person name="Sengamalay N."/>
            <person name="Stenos J."/>
            <person name="Tallon L.J."/>
            <person name="Vincent G."/>
            <person name="Fraser C.M."/>
            <person name="Munderloh U."/>
            <person name="Dunning-Hotopp J.C."/>
        </authorList>
    </citation>
    <scope>NUCLEOTIDE SEQUENCE [LARGE SCALE GENOMIC DNA]</scope>
    <source>
        <strain evidence="2 3">Pedreira</strain>
    </source>
</reference>
<evidence type="ECO:0000313" key="2">
    <source>
        <dbReference type="EMBL" id="KJV58797.1"/>
    </source>
</evidence>
<dbReference type="AlphaFoldDB" id="A0A0F3MTM5"/>
<proteinExistence type="predicted"/>
<feature type="compositionally biased region" description="Polar residues" evidence="1">
    <location>
        <begin position="28"/>
        <end position="39"/>
    </location>
</feature>
<gene>
    <name evidence="2" type="ORF">RFEPED_1190</name>
</gene>
<name>A0A0F3MTM5_RICFI</name>
<protein>
    <submittedName>
        <fullName evidence="2">Uncharacterized protein</fullName>
    </submittedName>
</protein>
<evidence type="ECO:0000256" key="1">
    <source>
        <dbReference type="SAM" id="MobiDB-lite"/>
    </source>
</evidence>
<dbReference type="Proteomes" id="UP000033475">
    <property type="component" value="Unassembled WGS sequence"/>
</dbReference>
<dbReference type="EMBL" id="LANQ01000001">
    <property type="protein sequence ID" value="KJV58797.1"/>
    <property type="molecule type" value="Genomic_DNA"/>
</dbReference>
<organism evidence="2 3">
    <name type="scientific">Rickettsia felis str. Pedreira</name>
    <dbReference type="NCBI Taxonomy" id="1359196"/>
    <lineage>
        <taxon>Bacteria</taxon>
        <taxon>Pseudomonadati</taxon>
        <taxon>Pseudomonadota</taxon>
        <taxon>Alphaproteobacteria</taxon>
        <taxon>Rickettsiales</taxon>
        <taxon>Rickettsiaceae</taxon>
        <taxon>Rickettsieae</taxon>
        <taxon>Rickettsia</taxon>
        <taxon>spotted fever group</taxon>
    </lineage>
</organism>